<dbReference type="AlphaFoldDB" id="A0A830DK02"/>
<name>A0A830DK02_9LAMI</name>
<proteinExistence type="inferred from homology"/>
<accession>A0A830DK02</accession>
<dbReference type="InterPro" id="IPR041469">
    <property type="entry name" value="Subtilisin-like_FN3"/>
</dbReference>
<dbReference type="EMBL" id="BMAC01001399">
    <property type="protein sequence ID" value="GFQ07126.1"/>
    <property type="molecule type" value="Genomic_DNA"/>
</dbReference>
<dbReference type="OrthoDB" id="206201at2759"/>
<reference evidence="4" key="1">
    <citation type="submission" date="2020-07" db="EMBL/GenBank/DDBJ databases">
        <title>Ethylene signaling mediates host invasion by parasitic plants.</title>
        <authorList>
            <person name="Yoshida S."/>
        </authorList>
    </citation>
    <scope>NUCLEOTIDE SEQUENCE</scope>
    <source>
        <strain evidence="4">Okayama</strain>
    </source>
</reference>
<dbReference type="InterPro" id="IPR045051">
    <property type="entry name" value="SBT"/>
</dbReference>
<comment type="caution">
    <text evidence="4">The sequence shown here is derived from an EMBL/GenBank/DDBJ whole genome shotgun (WGS) entry which is preliminary data.</text>
</comment>
<evidence type="ECO:0000313" key="5">
    <source>
        <dbReference type="Proteomes" id="UP000653305"/>
    </source>
</evidence>
<protein>
    <submittedName>
        <fullName evidence="4">Co(2)-response secreted protease</fullName>
    </submittedName>
</protein>
<feature type="domain" description="Subtilisin-like protease fibronectin type-III" evidence="3">
    <location>
        <begin position="1"/>
        <end position="96"/>
    </location>
</feature>
<sequence length="99" mass="11138">MNYPSIAVSGLKANETRTVKRTVTNVGEEYSTYTATIEAPTGVRVQMMPKTLQFKKNVKTLTFEVSFKLTTTSHGDMFGSITWCNWEHKVRSPFVVTNA</sequence>
<evidence type="ECO:0000256" key="2">
    <source>
        <dbReference type="ARBA" id="ARBA00022729"/>
    </source>
</evidence>
<evidence type="ECO:0000313" key="4">
    <source>
        <dbReference type="EMBL" id="GFQ07126.1"/>
    </source>
</evidence>
<keyword evidence="4" id="KW-0378">Hydrolase</keyword>
<dbReference type="Pfam" id="PF17766">
    <property type="entry name" value="fn3_6"/>
    <property type="match status" value="1"/>
</dbReference>
<organism evidence="4 5">
    <name type="scientific">Phtheirospermum japonicum</name>
    <dbReference type="NCBI Taxonomy" id="374723"/>
    <lineage>
        <taxon>Eukaryota</taxon>
        <taxon>Viridiplantae</taxon>
        <taxon>Streptophyta</taxon>
        <taxon>Embryophyta</taxon>
        <taxon>Tracheophyta</taxon>
        <taxon>Spermatophyta</taxon>
        <taxon>Magnoliopsida</taxon>
        <taxon>eudicotyledons</taxon>
        <taxon>Gunneridae</taxon>
        <taxon>Pentapetalae</taxon>
        <taxon>asterids</taxon>
        <taxon>lamiids</taxon>
        <taxon>Lamiales</taxon>
        <taxon>Orobanchaceae</taxon>
        <taxon>Orobanchaceae incertae sedis</taxon>
        <taxon>Phtheirospermum</taxon>
    </lineage>
</organism>
<comment type="similarity">
    <text evidence="1">Belongs to the peptidase S8 family.</text>
</comment>
<keyword evidence="4" id="KW-0645">Protease</keyword>
<dbReference type="Proteomes" id="UP000653305">
    <property type="component" value="Unassembled WGS sequence"/>
</dbReference>
<evidence type="ECO:0000259" key="3">
    <source>
        <dbReference type="Pfam" id="PF17766"/>
    </source>
</evidence>
<dbReference type="Gene3D" id="2.60.40.2310">
    <property type="match status" value="1"/>
</dbReference>
<evidence type="ECO:0000256" key="1">
    <source>
        <dbReference type="ARBA" id="ARBA00011073"/>
    </source>
</evidence>
<keyword evidence="5" id="KW-1185">Reference proteome</keyword>
<dbReference type="GO" id="GO:0006508">
    <property type="term" value="P:proteolysis"/>
    <property type="evidence" value="ECO:0007669"/>
    <property type="project" value="UniProtKB-KW"/>
</dbReference>
<dbReference type="GO" id="GO:0008233">
    <property type="term" value="F:peptidase activity"/>
    <property type="evidence" value="ECO:0007669"/>
    <property type="project" value="UniProtKB-KW"/>
</dbReference>
<gene>
    <name evidence="4" type="ORF">PHJA_002856700</name>
</gene>
<keyword evidence="2" id="KW-0732">Signal</keyword>
<dbReference type="PANTHER" id="PTHR10795">
    <property type="entry name" value="PROPROTEIN CONVERTASE SUBTILISIN/KEXIN"/>
    <property type="match status" value="1"/>
</dbReference>